<accession>A0ABQ3ISQ3</accession>
<reference evidence="3" key="1">
    <citation type="journal article" date="2019" name="Int. J. Syst. Evol. Microbiol.">
        <title>The Global Catalogue of Microorganisms (GCM) 10K type strain sequencing project: providing services to taxonomists for standard genome sequencing and annotation.</title>
        <authorList>
            <consortium name="The Broad Institute Genomics Platform"/>
            <consortium name="The Broad Institute Genome Sequencing Center for Infectious Disease"/>
            <person name="Wu L."/>
            <person name="Ma J."/>
        </authorList>
    </citation>
    <scope>NUCLEOTIDE SEQUENCE [LARGE SCALE GENOMIC DNA]</scope>
    <source>
        <strain evidence="3">CGMCC 1.15922</strain>
    </source>
</reference>
<gene>
    <name evidence="2" type="ORF">GCM10011501_22860</name>
</gene>
<comment type="caution">
    <text evidence="2">The sequence shown here is derived from an EMBL/GenBank/DDBJ whole genome shotgun (WGS) entry which is preliminary data.</text>
</comment>
<dbReference type="InterPro" id="IPR008023">
    <property type="entry name" value="DUF748"/>
</dbReference>
<dbReference type="Pfam" id="PF05359">
    <property type="entry name" value="DUF748"/>
    <property type="match status" value="1"/>
</dbReference>
<feature type="region of interest" description="Disordered" evidence="1">
    <location>
        <begin position="412"/>
        <end position="434"/>
    </location>
</feature>
<protein>
    <recommendedName>
        <fullName evidence="4">DUF748 domain-containing protein</fullName>
    </recommendedName>
</protein>
<evidence type="ECO:0000313" key="3">
    <source>
        <dbReference type="Proteomes" id="UP000626370"/>
    </source>
</evidence>
<dbReference type="EMBL" id="BNAH01000009">
    <property type="protein sequence ID" value="GHE92943.1"/>
    <property type="molecule type" value="Genomic_DNA"/>
</dbReference>
<organism evidence="2 3">
    <name type="scientific">Thalassotalea profundi</name>
    <dbReference type="NCBI Taxonomy" id="2036687"/>
    <lineage>
        <taxon>Bacteria</taxon>
        <taxon>Pseudomonadati</taxon>
        <taxon>Pseudomonadota</taxon>
        <taxon>Gammaproteobacteria</taxon>
        <taxon>Alteromonadales</taxon>
        <taxon>Colwelliaceae</taxon>
        <taxon>Thalassotalea</taxon>
    </lineage>
</organism>
<evidence type="ECO:0000256" key="1">
    <source>
        <dbReference type="SAM" id="MobiDB-lite"/>
    </source>
</evidence>
<evidence type="ECO:0000313" key="2">
    <source>
        <dbReference type="EMBL" id="GHE92943.1"/>
    </source>
</evidence>
<feature type="compositionally biased region" description="Polar residues" evidence="1">
    <location>
        <begin position="415"/>
        <end position="434"/>
    </location>
</feature>
<name>A0ABQ3ISQ3_9GAMM</name>
<dbReference type="Proteomes" id="UP000626370">
    <property type="component" value="Unassembled WGS sequence"/>
</dbReference>
<keyword evidence="3" id="KW-1185">Reference proteome</keyword>
<proteinExistence type="predicted"/>
<evidence type="ECO:0008006" key="4">
    <source>
        <dbReference type="Google" id="ProtNLM"/>
    </source>
</evidence>
<sequence length="779" mass="86886">MFSPQISNYFIQKQLTPNALVLGGQSHVRYNPFLSKLSVENFVITKNKNIVIAIKELELGISLYQLLFDRIYIKQFDLDGLFIKVRQDKNREEIAGFSITNDPDTQAGESTSAEPFNYEIILPLLKLQNAKVGYESDGKKLEFIATYFNTKNIAIDNQKQSGQFQLSGKLQEAIINLSGKFDLIAQQGVVENEIDLMALDLSLFSPWLPETNQLKSGLVTLSGQQKIHLIDNQTKLGLKNSQVKIEQLEFVHDNILLSIDQQEFYAKELELNLNEASEVELSGQGQFSLNRLALTNHQNKQQLLASVRSISLPVINIDQTQTSPLIALPSIDINKIIISDELNTDLPPLLHIDQTQLIDVNISDRKTAIDSVSVGGLSIDTYISDTKNIDNLNPVQAFINNDEIIEVNKNPDDSALTQANSDVQKNNKPTSTSNENQYRFVLNQLNFSTPARIKLVDASIKPNYKRNYTIDTLKVGPVDTHQPNQETRLTVAGYGDEHEKFNVTSVNKLFAEKPSYSVKGYINEIDLSSISPYIKDALKHEIKSGQFNLDIDTEINDGNLSGNADILIRHIEFSTKIADAHNAVNTTASMPLNIALDMLKDSSGNVELSFPLAGDVNSPEFGLISLTTFLVKKASMMAAKDYLMQTFVPYANVVSIAMTAADAILKVRFNDLSYIAKQVEPSVEDNAYLSQFAQLLIDKPDTHVTICPIAVPDDINLKSGAKVTEPEQIEQLNKISMQRFNHFKSLMNQQYNIETSRLISCSPSIDSSIKAKPRLSFST</sequence>